<dbReference type="PANTHER" id="PTHR30531">
    <property type="entry name" value="FLAGELLAR BIOSYNTHETIC PROTEIN FLHB"/>
    <property type="match status" value="1"/>
</dbReference>
<keyword evidence="5" id="KW-1185">Reference proteome</keyword>
<dbReference type="OrthoDB" id="9807950at2"/>
<dbReference type="Proteomes" id="UP000036700">
    <property type="component" value="Chromosome"/>
</dbReference>
<proteinExistence type="inferred from homology"/>
<evidence type="ECO:0000256" key="3">
    <source>
        <dbReference type="SAM" id="Phobius"/>
    </source>
</evidence>
<keyword evidence="3" id="KW-0812">Transmembrane</keyword>
<feature type="transmembrane region" description="Helical" evidence="3">
    <location>
        <begin position="28"/>
        <end position="49"/>
    </location>
</feature>
<dbReference type="PATRIC" id="fig|445709.3.peg.2586"/>
<feature type="transmembrane region" description="Helical" evidence="3">
    <location>
        <begin position="133"/>
        <end position="156"/>
    </location>
</feature>
<evidence type="ECO:0008006" key="6">
    <source>
        <dbReference type="Google" id="ProtNLM"/>
    </source>
</evidence>
<accession>A0A0G3EVS9</accession>
<protein>
    <recommendedName>
        <fullName evidence="6">Type III secretion protein</fullName>
    </recommendedName>
</protein>
<dbReference type="KEGG" id="ptx:ABW99_12160"/>
<dbReference type="PANTHER" id="PTHR30531:SF14">
    <property type="entry name" value="SURFACE PRESENTATION OF ANTIGENS PROTEIN SPAS"/>
    <property type="match status" value="1"/>
</dbReference>
<dbReference type="InterPro" id="IPR029025">
    <property type="entry name" value="T3SS_substrate_exporter_C"/>
</dbReference>
<name>A0A0G3EVS9_9BURK</name>
<dbReference type="GO" id="GO:0009306">
    <property type="term" value="P:protein secretion"/>
    <property type="evidence" value="ECO:0007669"/>
    <property type="project" value="InterPro"/>
</dbReference>
<dbReference type="EMBL" id="CP011568">
    <property type="protein sequence ID" value="AKJ68861.1"/>
    <property type="molecule type" value="Genomic_DNA"/>
</dbReference>
<dbReference type="SUPFAM" id="SSF160544">
    <property type="entry name" value="EscU C-terminal domain-like"/>
    <property type="match status" value="1"/>
</dbReference>
<keyword evidence="3" id="KW-0472">Membrane</keyword>
<evidence type="ECO:0000313" key="5">
    <source>
        <dbReference type="Proteomes" id="UP000036700"/>
    </source>
</evidence>
<organism evidence="4 5">
    <name type="scientific">Pandoraea thiooxydans</name>
    <dbReference type="NCBI Taxonomy" id="445709"/>
    <lineage>
        <taxon>Bacteria</taxon>
        <taxon>Pseudomonadati</taxon>
        <taxon>Pseudomonadota</taxon>
        <taxon>Betaproteobacteria</taxon>
        <taxon>Burkholderiales</taxon>
        <taxon>Burkholderiaceae</taxon>
        <taxon>Pandoraea</taxon>
    </lineage>
</organism>
<evidence type="ECO:0000256" key="1">
    <source>
        <dbReference type="ARBA" id="ARBA00010690"/>
    </source>
</evidence>
<dbReference type="Gene3D" id="3.40.1690.10">
    <property type="entry name" value="secretion proteins EscU"/>
    <property type="match status" value="1"/>
</dbReference>
<feature type="region of interest" description="Disordered" evidence="2">
    <location>
        <begin position="1"/>
        <end position="20"/>
    </location>
</feature>
<dbReference type="STRING" id="445709.ABW99_12160"/>
<dbReference type="AlphaFoldDB" id="A0A0G3EVS9"/>
<evidence type="ECO:0000256" key="2">
    <source>
        <dbReference type="SAM" id="MobiDB-lite"/>
    </source>
</evidence>
<feature type="transmembrane region" description="Helical" evidence="3">
    <location>
        <begin position="176"/>
        <end position="204"/>
    </location>
</feature>
<evidence type="ECO:0000313" key="4">
    <source>
        <dbReference type="EMBL" id="AKJ68861.1"/>
    </source>
</evidence>
<dbReference type="GO" id="GO:0005886">
    <property type="term" value="C:plasma membrane"/>
    <property type="evidence" value="ECO:0007669"/>
    <property type="project" value="TreeGrafter"/>
</dbReference>
<reference evidence="5" key="1">
    <citation type="submission" date="2015-06" db="EMBL/GenBank/DDBJ databases">
        <authorList>
            <person name="Lim Y.L."/>
            <person name="Ee R."/>
            <person name="Yong D."/>
            <person name="How K.Y."/>
            <person name="Yin W.F."/>
            <person name="Chan K.G."/>
        </authorList>
    </citation>
    <scope>NUCLEOTIDE SEQUENCE [LARGE SCALE GENOMIC DNA]</scope>
    <source>
        <strain evidence="5">DSM 25325</strain>
    </source>
</reference>
<dbReference type="RefSeq" id="WP_047214754.1">
    <property type="nucleotide sequence ID" value="NZ_CP011568.3"/>
</dbReference>
<dbReference type="PRINTS" id="PR00950">
    <property type="entry name" value="TYPE3IMSPROT"/>
</dbReference>
<comment type="similarity">
    <text evidence="1">Belongs to the type III secretion exporter family.</text>
</comment>
<dbReference type="InterPro" id="IPR006135">
    <property type="entry name" value="T3SS_substrate_exporter"/>
</dbReference>
<sequence length="344" mass="38232">MAEKDQKPTPRRLREARKEGQVVRSQEVTSAVVFVGMTSALALGGAWLFENFYQLFNMAMAAVALHRPGSHMAASYSAALHAWLSMGLAIMLLCGVLGVAGAFAQVGGLIAWSRIRPDLKHLNPGEGLKRMFSLRNLISLAKTSAKTLCLALLLFVAVRGMLQAPLDAGYLEPMQILALTARLIMTILGWAAVVFAVFAALDYVHEQAEFTKKQRMSIEDVRREYKETEGDPRVAARRRTLAREALFNAMEDRVRAASVILYSPQHAIALWYIGAGTLPRVILRGEGEVAVRMREQAERNLVPTLANTGLTEKIFEQVPLDRYIDRTLFREVAELLQWAQGDRP</sequence>
<keyword evidence="3" id="KW-1133">Transmembrane helix</keyword>
<gene>
    <name evidence="4" type="ORF">ABW99_12160</name>
</gene>
<dbReference type="Pfam" id="PF01312">
    <property type="entry name" value="Bac_export_2"/>
    <property type="match status" value="1"/>
</dbReference>
<feature type="transmembrane region" description="Helical" evidence="3">
    <location>
        <begin position="82"/>
        <end position="112"/>
    </location>
</feature>